<dbReference type="SUPFAM" id="SSF48179">
    <property type="entry name" value="6-phosphogluconate dehydrogenase C-terminal domain-like"/>
    <property type="match status" value="1"/>
</dbReference>
<dbReference type="PANTHER" id="PTHR11645">
    <property type="entry name" value="PYRROLINE-5-CARBOXYLATE REDUCTASE"/>
    <property type="match status" value="1"/>
</dbReference>
<dbReference type="HAMAP" id="MF_01925">
    <property type="entry name" value="P5C_reductase"/>
    <property type="match status" value="1"/>
</dbReference>
<comment type="subcellular location">
    <subcellularLocation>
        <location evidence="2">Cytoplasm</location>
    </subcellularLocation>
</comment>
<evidence type="ECO:0000259" key="5">
    <source>
        <dbReference type="Pfam" id="PF03807"/>
    </source>
</evidence>
<name>A0ABS2MZ77_9BACI</name>
<evidence type="ECO:0000256" key="4">
    <source>
        <dbReference type="RuleBase" id="RU003903"/>
    </source>
</evidence>
<protein>
    <recommendedName>
        <fullName evidence="2 3">Pyrroline-5-carboxylate reductase</fullName>
        <shortName evidence="2">P5C reductase</shortName>
        <shortName evidence="2">P5CR</shortName>
        <ecNumber evidence="2 3">1.5.1.2</ecNumber>
    </recommendedName>
    <alternativeName>
        <fullName evidence="2">PCA reductase</fullName>
    </alternativeName>
</protein>
<dbReference type="SUPFAM" id="SSF51735">
    <property type="entry name" value="NAD(P)-binding Rossmann-fold domains"/>
    <property type="match status" value="1"/>
</dbReference>
<proteinExistence type="inferred from homology"/>
<dbReference type="InterPro" id="IPR053790">
    <property type="entry name" value="P5CR-like_CS"/>
</dbReference>
<dbReference type="NCBIfam" id="TIGR00112">
    <property type="entry name" value="proC"/>
    <property type="match status" value="1"/>
</dbReference>
<dbReference type="PIRSF" id="PIRSF000193">
    <property type="entry name" value="Pyrrol-5-carb_rd"/>
    <property type="match status" value="1"/>
</dbReference>
<comment type="function">
    <text evidence="2">Catalyzes the reduction of 1-pyrroline-5-carboxylate (PCA) to L-proline.</text>
</comment>
<dbReference type="InterPro" id="IPR029036">
    <property type="entry name" value="P5CR_dimer"/>
</dbReference>
<comment type="similarity">
    <text evidence="1 2 4">Belongs to the pyrroline-5-carboxylate reductase family.</text>
</comment>
<keyword evidence="2 4" id="KW-0560">Oxidoreductase</keyword>
<evidence type="ECO:0000313" key="7">
    <source>
        <dbReference type="EMBL" id="MBM7571167.1"/>
    </source>
</evidence>
<dbReference type="InterPro" id="IPR000304">
    <property type="entry name" value="Pyrroline-COOH_reductase"/>
</dbReference>
<comment type="pathway">
    <text evidence="2 4">Amino-acid biosynthesis; L-proline biosynthesis; L-proline from L-glutamate 5-semialdehyde: step 1/1.</text>
</comment>
<dbReference type="InterPro" id="IPR036291">
    <property type="entry name" value="NAD(P)-bd_dom_sf"/>
</dbReference>
<reference evidence="7 8" key="1">
    <citation type="submission" date="2021-01" db="EMBL/GenBank/DDBJ databases">
        <title>Genomic Encyclopedia of Type Strains, Phase IV (KMG-IV): sequencing the most valuable type-strain genomes for metagenomic binning, comparative biology and taxonomic classification.</title>
        <authorList>
            <person name="Goeker M."/>
        </authorList>
    </citation>
    <scope>NUCLEOTIDE SEQUENCE [LARGE SCALE GENOMIC DNA]</scope>
    <source>
        <strain evidence="7 8">DSM 23711</strain>
    </source>
</reference>
<organism evidence="7 8">
    <name type="scientific">Aquibacillus albus</name>
    <dbReference type="NCBI Taxonomy" id="1168171"/>
    <lineage>
        <taxon>Bacteria</taxon>
        <taxon>Bacillati</taxon>
        <taxon>Bacillota</taxon>
        <taxon>Bacilli</taxon>
        <taxon>Bacillales</taxon>
        <taxon>Bacillaceae</taxon>
        <taxon>Aquibacillus</taxon>
    </lineage>
</organism>
<dbReference type="InterPro" id="IPR008927">
    <property type="entry name" value="6-PGluconate_DH-like_C_sf"/>
</dbReference>
<dbReference type="Gene3D" id="3.40.50.720">
    <property type="entry name" value="NAD(P)-binding Rossmann-like Domain"/>
    <property type="match status" value="1"/>
</dbReference>
<dbReference type="PANTHER" id="PTHR11645:SF49">
    <property type="entry name" value="PYRROLINE-5-CARBOXYLATE REDUCTASE 1"/>
    <property type="match status" value="1"/>
</dbReference>
<dbReference type="Proteomes" id="UP001296943">
    <property type="component" value="Unassembled WGS sequence"/>
</dbReference>
<feature type="domain" description="Pyrroline-5-carboxylate reductase catalytic N-terminal" evidence="5">
    <location>
        <begin position="6"/>
        <end position="97"/>
    </location>
</feature>
<keyword evidence="2 4" id="KW-0521">NADP</keyword>
<dbReference type="Pfam" id="PF03807">
    <property type="entry name" value="F420_oxidored"/>
    <property type="match status" value="1"/>
</dbReference>
<dbReference type="EC" id="1.5.1.2" evidence="2 3"/>
<dbReference type="Pfam" id="PF14748">
    <property type="entry name" value="P5CR_dimer"/>
    <property type="match status" value="1"/>
</dbReference>
<keyword evidence="2" id="KW-0963">Cytoplasm</keyword>
<keyword evidence="2 4" id="KW-0028">Amino-acid biosynthesis</keyword>
<accession>A0ABS2MZ77</accession>
<dbReference type="PROSITE" id="PS00521">
    <property type="entry name" value="P5CR"/>
    <property type="match status" value="1"/>
</dbReference>
<comment type="caution">
    <text evidence="7">The sequence shown here is derived from an EMBL/GenBank/DDBJ whole genome shotgun (WGS) entry which is preliminary data.</text>
</comment>
<dbReference type="EMBL" id="JAFBDR010000007">
    <property type="protein sequence ID" value="MBM7571167.1"/>
    <property type="molecule type" value="Genomic_DNA"/>
</dbReference>
<keyword evidence="2 4" id="KW-0641">Proline biosynthesis</keyword>
<evidence type="ECO:0000256" key="2">
    <source>
        <dbReference type="HAMAP-Rule" id="MF_01925"/>
    </source>
</evidence>
<dbReference type="GO" id="GO:0004735">
    <property type="term" value="F:pyrroline-5-carboxylate reductase activity"/>
    <property type="evidence" value="ECO:0007669"/>
    <property type="project" value="UniProtKB-EC"/>
</dbReference>
<comment type="catalytic activity">
    <reaction evidence="2 4">
        <text>L-proline + NADP(+) = (S)-1-pyrroline-5-carboxylate + NADPH + 2 H(+)</text>
        <dbReference type="Rhea" id="RHEA:14109"/>
        <dbReference type="ChEBI" id="CHEBI:15378"/>
        <dbReference type="ChEBI" id="CHEBI:17388"/>
        <dbReference type="ChEBI" id="CHEBI:57783"/>
        <dbReference type="ChEBI" id="CHEBI:58349"/>
        <dbReference type="ChEBI" id="CHEBI:60039"/>
        <dbReference type="EC" id="1.5.1.2"/>
    </reaction>
</comment>
<dbReference type="RefSeq" id="WP_204498605.1">
    <property type="nucleotide sequence ID" value="NZ_JAFBDR010000007.1"/>
</dbReference>
<dbReference type="InterPro" id="IPR028939">
    <property type="entry name" value="P5C_Rdtase_cat_N"/>
</dbReference>
<evidence type="ECO:0000313" key="8">
    <source>
        <dbReference type="Proteomes" id="UP001296943"/>
    </source>
</evidence>
<comment type="catalytic activity">
    <reaction evidence="2">
        <text>L-proline + NAD(+) = (S)-1-pyrroline-5-carboxylate + NADH + 2 H(+)</text>
        <dbReference type="Rhea" id="RHEA:14105"/>
        <dbReference type="ChEBI" id="CHEBI:15378"/>
        <dbReference type="ChEBI" id="CHEBI:17388"/>
        <dbReference type="ChEBI" id="CHEBI:57540"/>
        <dbReference type="ChEBI" id="CHEBI:57945"/>
        <dbReference type="ChEBI" id="CHEBI:60039"/>
        <dbReference type="EC" id="1.5.1.2"/>
    </reaction>
</comment>
<dbReference type="Gene3D" id="1.10.3730.10">
    <property type="entry name" value="ProC C-terminal domain-like"/>
    <property type="match status" value="1"/>
</dbReference>
<evidence type="ECO:0000256" key="3">
    <source>
        <dbReference type="NCBIfam" id="TIGR00112"/>
    </source>
</evidence>
<feature type="domain" description="Pyrroline-5-carboxylate reductase dimerisation" evidence="6">
    <location>
        <begin position="160"/>
        <end position="261"/>
    </location>
</feature>
<gene>
    <name evidence="2" type="primary">proC</name>
    <name evidence="7" type="ORF">JOC48_001650</name>
</gene>
<evidence type="ECO:0000256" key="1">
    <source>
        <dbReference type="ARBA" id="ARBA00005525"/>
    </source>
</evidence>
<keyword evidence="8" id="KW-1185">Reference proteome</keyword>
<sequence>MKKNNILFVGAGRMAQAIIGSLMGDSRFNITVTNSGNKQRLKDVQETYGVRVVENWKESIENVDLIVLAAPPDVHASIIAEMNPWIKSQLVVTVAAGIGPSWLEERLPHQTSVVWLMPNTAAKVGQSSTLCALGQHVDELQLEMIKSLLTNIGSYEIVSEHQVHQLTAITGSSPAFVYQLAEGLVSSAKQSGVTEEQAKRMVAQMILGAASMLKTGESPQKLIDEVATPGGSTAAGLQVLDYHHFTEVISEAVEACRKKASKDVNE</sequence>
<evidence type="ECO:0000259" key="6">
    <source>
        <dbReference type="Pfam" id="PF14748"/>
    </source>
</evidence>